<dbReference type="InterPro" id="IPR050176">
    <property type="entry name" value="LTTR"/>
</dbReference>
<keyword evidence="4" id="KW-0804">Transcription</keyword>
<feature type="domain" description="HTH lysR-type" evidence="5">
    <location>
        <begin position="7"/>
        <end position="64"/>
    </location>
</feature>
<evidence type="ECO:0000313" key="6">
    <source>
        <dbReference type="EMBL" id="QKV20426.1"/>
    </source>
</evidence>
<dbReference type="PANTHER" id="PTHR30579">
    <property type="entry name" value="TRANSCRIPTIONAL REGULATOR"/>
    <property type="match status" value="1"/>
</dbReference>
<dbReference type="Gene3D" id="3.40.190.10">
    <property type="entry name" value="Periplasmic binding protein-like II"/>
    <property type="match status" value="1"/>
</dbReference>
<dbReference type="KEGG" id="orm:HTY61_19205"/>
<dbReference type="InterPro" id="IPR000847">
    <property type="entry name" value="LysR_HTH_N"/>
</dbReference>
<accession>A0A6N1VHI4</accession>
<dbReference type="Proteomes" id="UP000509367">
    <property type="component" value="Chromosome"/>
</dbReference>
<comment type="similarity">
    <text evidence="1">Belongs to the LysR transcriptional regulatory family.</text>
</comment>
<name>A0A6N1VHI4_9HYPH</name>
<proteinExistence type="inferred from homology"/>
<evidence type="ECO:0000259" key="5">
    <source>
        <dbReference type="PROSITE" id="PS50931"/>
    </source>
</evidence>
<evidence type="ECO:0000256" key="1">
    <source>
        <dbReference type="ARBA" id="ARBA00009437"/>
    </source>
</evidence>
<dbReference type="InterPro" id="IPR036388">
    <property type="entry name" value="WH-like_DNA-bd_sf"/>
</dbReference>
<evidence type="ECO:0000256" key="3">
    <source>
        <dbReference type="ARBA" id="ARBA00023125"/>
    </source>
</evidence>
<gene>
    <name evidence="6" type="ORF">HTY61_19205</name>
</gene>
<keyword evidence="7" id="KW-1185">Reference proteome</keyword>
<protein>
    <submittedName>
        <fullName evidence="6">LysR family transcriptional regulator</fullName>
    </submittedName>
</protein>
<dbReference type="Gene3D" id="1.10.10.10">
    <property type="entry name" value="Winged helix-like DNA-binding domain superfamily/Winged helix DNA-binding domain"/>
    <property type="match status" value="1"/>
</dbReference>
<dbReference type="PROSITE" id="PS50931">
    <property type="entry name" value="HTH_LYSR"/>
    <property type="match status" value="1"/>
</dbReference>
<dbReference type="RefSeq" id="WP_175278317.1">
    <property type="nucleotide sequence ID" value="NZ_CP054836.1"/>
</dbReference>
<dbReference type="GO" id="GO:0003700">
    <property type="term" value="F:DNA-binding transcription factor activity"/>
    <property type="evidence" value="ECO:0007669"/>
    <property type="project" value="InterPro"/>
</dbReference>
<dbReference type="InterPro" id="IPR005119">
    <property type="entry name" value="LysR_subst-bd"/>
</dbReference>
<dbReference type="Pfam" id="PF00126">
    <property type="entry name" value="HTH_1"/>
    <property type="match status" value="1"/>
</dbReference>
<dbReference type="SUPFAM" id="SSF46785">
    <property type="entry name" value="Winged helix' DNA-binding domain"/>
    <property type="match status" value="1"/>
</dbReference>
<evidence type="ECO:0000256" key="4">
    <source>
        <dbReference type="ARBA" id="ARBA00023163"/>
    </source>
</evidence>
<organism evidence="6 7">
    <name type="scientific">Oricola thermophila</name>
    <dbReference type="NCBI Taxonomy" id="2742145"/>
    <lineage>
        <taxon>Bacteria</taxon>
        <taxon>Pseudomonadati</taxon>
        <taxon>Pseudomonadota</taxon>
        <taxon>Alphaproteobacteria</taxon>
        <taxon>Hyphomicrobiales</taxon>
        <taxon>Ahrensiaceae</taxon>
        <taxon>Oricola</taxon>
    </lineage>
</organism>
<dbReference type="Pfam" id="PF03466">
    <property type="entry name" value="LysR_substrate"/>
    <property type="match status" value="1"/>
</dbReference>
<reference evidence="6 7" key="1">
    <citation type="submission" date="2020-06" db="EMBL/GenBank/DDBJ databases">
        <title>Oricola thermophila sp. nov. isolated from a tidal sediments.</title>
        <authorList>
            <person name="Kwon K.K."/>
            <person name="Yang S.-H."/>
            <person name="Park M.-J."/>
        </authorList>
    </citation>
    <scope>NUCLEOTIDE SEQUENCE [LARGE SCALE GENOMIC DNA]</scope>
    <source>
        <strain evidence="6 7">MEBiC13590</strain>
    </source>
</reference>
<evidence type="ECO:0000313" key="7">
    <source>
        <dbReference type="Proteomes" id="UP000509367"/>
    </source>
</evidence>
<keyword evidence="2" id="KW-0805">Transcription regulation</keyword>
<evidence type="ECO:0000256" key="2">
    <source>
        <dbReference type="ARBA" id="ARBA00023015"/>
    </source>
</evidence>
<dbReference type="EMBL" id="CP054836">
    <property type="protein sequence ID" value="QKV20426.1"/>
    <property type="molecule type" value="Genomic_DNA"/>
</dbReference>
<sequence>MQPASAMDWDDLRIAAAVARAGTFSGAAAELGLDATTVARRIARLEAALAFPLFRAADGRRRPTAQGAEILAHVEAMSAHAAAIRAVQPAGEGVAGHVRVSATANICDRVLAPHVAALLKAHPGLSLSILASDANASFSRYEADMAVRMARPQKGGFAIRRLAALPLVLWEPEAPSGDTIVCAYPESLDGTPEMAELARLGLADRARFRSNSVGAIRAVLASGGAAAVLPDPGGSEALPLRRTPLQGYREAWLLIQPHLRKDPAARCVAGWIADCFARIGVA</sequence>
<dbReference type="AlphaFoldDB" id="A0A6N1VHI4"/>
<dbReference type="PANTHER" id="PTHR30579:SF3">
    <property type="entry name" value="TRANSCRIPTIONAL REGULATORY PROTEIN"/>
    <property type="match status" value="1"/>
</dbReference>
<dbReference type="GO" id="GO:0003677">
    <property type="term" value="F:DNA binding"/>
    <property type="evidence" value="ECO:0007669"/>
    <property type="project" value="UniProtKB-KW"/>
</dbReference>
<dbReference type="SUPFAM" id="SSF53850">
    <property type="entry name" value="Periplasmic binding protein-like II"/>
    <property type="match status" value="1"/>
</dbReference>
<dbReference type="InterPro" id="IPR036390">
    <property type="entry name" value="WH_DNA-bd_sf"/>
</dbReference>
<keyword evidence="3" id="KW-0238">DNA-binding</keyword>